<organism evidence="2 3">
    <name type="scientific">Niallia circulans</name>
    <name type="common">Bacillus circulans</name>
    <dbReference type="NCBI Taxonomy" id="1397"/>
    <lineage>
        <taxon>Bacteria</taxon>
        <taxon>Bacillati</taxon>
        <taxon>Bacillota</taxon>
        <taxon>Bacilli</taxon>
        <taxon>Bacillales</taxon>
        <taxon>Bacillaceae</taxon>
        <taxon>Niallia</taxon>
    </lineage>
</organism>
<feature type="domain" description="Spore protein YkvP/CgeB glycosyl transferase-like" evidence="1">
    <location>
        <begin position="239"/>
        <end position="382"/>
    </location>
</feature>
<dbReference type="OrthoDB" id="5756516at2"/>
<dbReference type="EMBL" id="LDPH01000025">
    <property type="protein sequence ID" value="KLV23445.1"/>
    <property type="molecule type" value="Genomic_DNA"/>
</dbReference>
<sequence>METVNKTIVIFLGHSQYNSMRNMSEEIGLAFVKLSFQVIKIDLLEKDWVGKLETTIKEENVSFFFGMNGWGADIKSGEKSLYDVINIPLFAFFVDHPLYHLERLKLTIKNLVVSFVDKSHLVDLNYFVNNMATKVFIPHGTDYTNEIRKPISERKIDILFTGSGVNPDQVLNGWKHLPSGLRKVMIDTSEKLLSGTNKNLQTNFFETLEQMDIKINTFYSDSVGKLLYEIDRYTRFYRRRKLIESLLDCPISIYGSGWDFLEGKKNSQAKIYSSVDAIAMKELLKETKIALNIFPNFPNGTHERIFDSMMMGATCLTDENSYISKRYTHNNDIIYYQHNDPLLPERIKAYLENEELLQNIANKGFEQTNQNHTWINRALKILETIDIHQGLRAIQ</sequence>
<evidence type="ECO:0000313" key="2">
    <source>
        <dbReference type="EMBL" id="KLV23445.1"/>
    </source>
</evidence>
<comment type="caution">
    <text evidence="2">The sequence shown here is derived from an EMBL/GenBank/DDBJ whole genome shotgun (WGS) entry which is preliminary data.</text>
</comment>
<dbReference type="Pfam" id="PF13524">
    <property type="entry name" value="Glyco_trans_1_2"/>
    <property type="match status" value="1"/>
</dbReference>
<dbReference type="InterPro" id="IPR055259">
    <property type="entry name" value="YkvP/CgeB_Glyco_trans-like"/>
</dbReference>
<dbReference type="RefSeq" id="WP_047943886.1">
    <property type="nucleotide sequence ID" value="NZ_JBCLPU010000007.1"/>
</dbReference>
<evidence type="ECO:0000313" key="3">
    <source>
        <dbReference type="Proteomes" id="UP000036045"/>
    </source>
</evidence>
<dbReference type="AlphaFoldDB" id="A0A0J1L396"/>
<gene>
    <name evidence="2" type="ORF">ABW02_19300</name>
</gene>
<accession>A0A0J1L396</accession>
<proteinExistence type="predicted"/>
<protein>
    <recommendedName>
        <fullName evidence="1">Spore protein YkvP/CgeB glycosyl transferase-like domain-containing protein</fullName>
    </recommendedName>
</protein>
<keyword evidence="3" id="KW-1185">Reference proteome</keyword>
<name>A0A0J1L396_NIACI</name>
<dbReference type="PATRIC" id="fig|1397.4.peg.2587"/>
<dbReference type="Proteomes" id="UP000036045">
    <property type="component" value="Unassembled WGS sequence"/>
</dbReference>
<evidence type="ECO:0000259" key="1">
    <source>
        <dbReference type="Pfam" id="PF13524"/>
    </source>
</evidence>
<reference evidence="2 3" key="1">
    <citation type="submission" date="2015-05" db="EMBL/GenBank/DDBJ databases">
        <title>Whole genome sequence and identification of bacterial endophytes from Costus igneus.</title>
        <authorList>
            <person name="Lee Y.P."/>
            <person name="Gan H.M."/>
            <person name="Eng W."/>
            <person name="Wheatley M.S."/>
            <person name="Caraballo A."/>
            <person name="Polter S."/>
            <person name="Savka M.A."/>
            <person name="Hudson A.O."/>
        </authorList>
    </citation>
    <scope>NUCLEOTIDE SEQUENCE [LARGE SCALE GENOMIC DNA]</scope>
    <source>
        <strain evidence="2 3">RIT379</strain>
    </source>
</reference>